<evidence type="ECO:0008006" key="3">
    <source>
        <dbReference type="Google" id="ProtNLM"/>
    </source>
</evidence>
<dbReference type="eggNOG" id="KOG2920">
    <property type="taxonomic scope" value="Eukaryota"/>
</dbReference>
<evidence type="ECO:0000313" key="2">
    <source>
        <dbReference type="Proteomes" id="UP000053630"/>
    </source>
</evidence>
<dbReference type="AlphaFoldDB" id="R7SGB5"/>
<dbReference type="GO" id="GO:0008757">
    <property type="term" value="F:S-adenosylmethionine-dependent methyltransferase activity"/>
    <property type="evidence" value="ECO:0007669"/>
    <property type="project" value="UniProtKB-ARBA"/>
</dbReference>
<dbReference type="InterPro" id="IPR019410">
    <property type="entry name" value="Methyltransf_16"/>
</dbReference>
<dbReference type="KEGG" id="fme:FOMMEDRAFT_137484"/>
<dbReference type="OrthoDB" id="46564at2759"/>
<keyword evidence="2" id="KW-1185">Reference proteome</keyword>
<protein>
    <recommendedName>
        <fullName evidence="3">Nicotinamide N-methyltransferase</fullName>
    </recommendedName>
</protein>
<dbReference type="Pfam" id="PF10294">
    <property type="entry name" value="Methyltransf_16"/>
    <property type="match status" value="1"/>
</dbReference>
<dbReference type="InterPro" id="IPR029063">
    <property type="entry name" value="SAM-dependent_MTases_sf"/>
</dbReference>
<proteinExistence type="predicted"/>
<gene>
    <name evidence="1" type="ORF">FOMMEDRAFT_137484</name>
</gene>
<evidence type="ECO:0000313" key="1">
    <source>
        <dbReference type="EMBL" id="EJC97736.1"/>
    </source>
</evidence>
<dbReference type="Proteomes" id="UP000053630">
    <property type="component" value="Unassembled WGS sequence"/>
</dbReference>
<dbReference type="OMA" id="FWIGRWA"/>
<name>R7SGB5_FOMME</name>
<organism evidence="1 2">
    <name type="scientific">Fomitiporia mediterranea (strain MF3/22)</name>
    <name type="common">Grapevine white-rot fungus</name>
    <dbReference type="NCBI Taxonomy" id="694068"/>
    <lineage>
        <taxon>Eukaryota</taxon>
        <taxon>Fungi</taxon>
        <taxon>Dikarya</taxon>
        <taxon>Basidiomycota</taxon>
        <taxon>Agaricomycotina</taxon>
        <taxon>Agaricomycetes</taxon>
        <taxon>Hymenochaetales</taxon>
        <taxon>Hymenochaetaceae</taxon>
        <taxon>Fomitiporia</taxon>
    </lineage>
</organism>
<dbReference type="PANTHER" id="PTHR14614:SF10">
    <property type="entry name" value="PROTEIN N-TERMINAL AND LYSINE N-METHYLTRANSFERASE EFM7"/>
    <property type="match status" value="1"/>
</dbReference>
<dbReference type="EMBL" id="JH717985">
    <property type="protein sequence ID" value="EJC97736.1"/>
    <property type="molecule type" value="Genomic_DNA"/>
</dbReference>
<dbReference type="GO" id="GO:0005737">
    <property type="term" value="C:cytoplasm"/>
    <property type="evidence" value="ECO:0007669"/>
    <property type="project" value="TreeGrafter"/>
</dbReference>
<reference evidence="2" key="1">
    <citation type="journal article" date="2012" name="Science">
        <title>The Paleozoic origin of enzymatic lignin decomposition reconstructed from 31 fungal genomes.</title>
        <authorList>
            <person name="Floudas D."/>
            <person name="Binder M."/>
            <person name="Riley R."/>
            <person name="Barry K."/>
            <person name="Blanchette R.A."/>
            <person name="Henrissat B."/>
            <person name="Martinez A.T."/>
            <person name="Otillar R."/>
            <person name="Spatafora J.W."/>
            <person name="Yadav J.S."/>
            <person name="Aerts A."/>
            <person name="Benoit I."/>
            <person name="Boyd A."/>
            <person name="Carlson A."/>
            <person name="Copeland A."/>
            <person name="Coutinho P.M."/>
            <person name="de Vries R.P."/>
            <person name="Ferreira P."/>
            <person name="Findley K."/>
            <person name="Foster B."/>
            <person name="Gaskell J."/>
            <person name="Glotzer D."/>
            <person name="Gorecki P."/>
            <person name="Heitman J."/>
            <person name="Hesse C."/>
            <person name="Hori C."/>
            <person name="Igarashi K."/>
            <person name="Jurgens J.A."/>
            <person name="Kallen N."/>
            <person name="Kersten P."/>
            <person name="Kohler A."/>
            <person name="Kuees U."/>
            <person name="Kumar T.K.A."/>
            <person name="Kuo A."/>
            <person name="LaButti K."/>
            <person name="Larrondo L.F."/>
            <person name="Lindquist E."/>
            <person name="Ling A."/>
            <person name="Lombard V."/>
            <person name="Lucas S."/>
            <person name="Lundell T."/>
            <person name="Martin R."/>
            <person name="McLaughlin D.J."/>
            <person name="Morgenstern I."/>
            <person name="Morin E."/>
            <person name="Murat C."/>
            <person name="Nagy L.G."/>
            <person name="Nolan M."/>
            <person name="Ohm R.A."/>
            <person name="Patyshakuliyeva A."/>
            <person name="Rokas A."/>
            <person name="Ruiz-Duenas F.J."/>
            <person name="Sabat G."/>
            <person name="Salamov A."/>
            <person name="Samejima M."/>
            <person name="Schmutz J."/>
            <person name="Slot J.C."/>
            <person name="St John F."/>
            <person name="Stenlid J."/>
            <person name="Sun H."/>
            <person name="Sun S."/>
            <person name="Syed K."/>
            <person name="Tsang A."/>
            <person name="Wiebenga A."/>
            <person name="Young D."/>
            <person name="Pisabarro A."/>
            <person name="Eastwood D.C."/>
            <person name="Martin F."/>
            <person name="Cullen D."/>
            <person name="Grigoriev I.V."/>
            <person name="Hibbett D.S."/>
        </authorList>
    </citation>
    <scope>NUCLEOTIDE SEQUENCE [LARGE SCALE GENOMIC DNA]</scope>
    <source>
        <strain evidence="2">MF3/22</strain>
    </source>
</reference>
<accession>R7SGB5</accession>
<dbReference type="PANTHER" id="PTHR14614">
    <property type="entry name" value="HEPATOCELLULAR CARCINOMA-ASSOCIATED ANTIGEN"/>
    <property type="match status" value="1"/>
</dbReference>
<dbReference type="RefSeq" id="XP_007271962.1">
    <property type="nucleotide sequence ID" value="XM_007271900.1"/>
</dbReference>
<sequence>MSISSLDLQDIDILSDSLSLMGEDYAASTHDDGTVRYGEIVLNIAPKALTLLADQLFSPSLLLAEHIERGIIPLGGKTAVELGAGCALPSILAATLPTPPVVVVITDYPDKALLANLRINLHANERLVAPDCSVVCIGHEWGTDCTPVLQVHVNSDLDIFKSLQSGFDVVLLSDLLHFHNSHHAILASLIALLSRTSSARAYIASGTYTPPHVCANFLRIAAAAGLVLTEGHTEDEWLGSREVWRMGKLSTNDLGVRKAMCRWWIARWGEKILGTSSSQS</sequence>
<dbReference type="SUPFAM" id="SSF53335">
    <property type="entry name" value="S-adenosyl-L-methionine-dependent methyltransferases"/>
    <property type="match status" value="1"/>
</dbReference>
<dbReference type="GeneID" id="18672128"/>
<dbReference type="Gene3D" id="3.40.50.150">
    <property type="entry name" value="Vaccinia Virus protein VP39"/>
    <property type="match status" value="1"/>
</dbReference>